<comment type="caution">
    <text evidence="7">The sequence shown here is derived from an EMBL/GenBank/DDBJ whole genome shotgun (WGS) entry which is preliminary data.</text>
</comment>
<dbReference type="InterPro" id="IPR050833">
    <property type="entry name" value="Poly_Biosynth_Transport"/>
</dbReference>
<comment type="subcellular location">
    <subcellularLocation>
        <location evidence="1">Cell membrane</location>
        <topology evidence="1">Multi-pass membrane protein</topology>
    </subcellularLocation>
</comment>
<keyword evidence="10" id="KW-1185">Reference proteome</keyword>
<evidence type="ECO:0000256" key="5">
    <source>
        <dbReference type="ARBA" id="ARBA00023136"/>
    </source>
</evidence>
<dbReference type="PANTHER" id="PTHR30250:SF11">
    <property type="entry name" value="O-ANTIGEN TRANSPORTER-RELATED"/>
    <property type="match status" value="1"/>
</dbReference>
<feature type="transmembrane region" description="Helical" evidence="6">
    <location>
        <begin position="379"/>
        <end position="400"/>
    </location>
</feature>
<feature type="transmembrane region" description="Helical" evidence="6">
    <location>
        <begin position="407"/>
        <end position="429"/>
    </location>
</feature>
<feature type="transmembrane region" description="Helical" evidence="6">
    <location>
        <begin position="173"/>
        <end position="191"/>
    </location>
</feature>
<dbReference type="Proteomes" id="UP000264294">
    <property type="component" value="Unassembled WGS sequence"/>
</dbReference>
<dbReference type="RefSeq" id="WP_042982934.1">
    <property type="nucleotide sequence ID" value="NZ_JMQC01000008.1"/>
</dbReference>
<accession>A0A090Z5S7</accession>
<dbReference type="AlphaFoldDB" id="A0A090Z5S7"/>
<proteinExistence type="predicted"/>
<evidence type="ECO:0000256" key="1">
    <source>
        <dbReference type="ARBA" id="ARBA00004651"/>
    </source>
</evidence>
<evidence type="ECO:0000256" key="2">
    <source>
        <dbReference type="ARBA" id="ARBA00022475"/>
    </source>
</evidence>
<feature type="transmembrane region" description="Helical" evidence="6">
    <location>
        <begin position="326"/>
        <end position="344"/>
    </location>
</feature>
<reference evidence="8 10" key="2">
    <citation type="submission" date="2018-08" db="EMBL/GenBank/DDBJ databases">
        <title>Bacillus clarus sp. nov. strain PS00077A.</title>
        <authorList>
            <person name="Mendez Acevedo M."/>
            <person name="Carroll L."/>
            <person name="Mukherjee M."/>
            <person name="Wiedmann M."/>
            <person name="Kovac J."/>
        </authorList>
    </citation>
    <scope>NUCLEOTIDE SEQUENCE [LARGE SCALE GENOMIC DNA]</scope>
    <source>
        <strain evidence="8 10">PS00077A</strain>
    </source>
</reference>
<evidence type="ECO:0000256" key="6">
    <source>
        <dbReference type="SAM" id="Phobius"/>
    </source>
</evidence>
<reference evidence="7 9" key="1">
    <citation type="submission" date="2014-04" db="EMBL/GenBank/DDBJ databases">
        <authorList>
            <person name="Bishop-Lilly K.A."/>
            <person name="Broomall S.M."/>
            <person name="Chain P.S."/>
            <person name="Chertkov O."/>
            <person name="Coyne S.R."/>
            <person name="Daligault H.E."/>
            <person name="Davenport K.W."/>
            <person name="Erkkila T."/>
            <person name="Frey K.G."/>
            <person name="Gibbons H.S."/>
            <person name="Gu W."/>
            <person name="Jaissle J."/>
            <person name="Johnson S.L."/>
            <person name="Koroleva G.I."/>
            <person name="Ladner J.T."/>
            <person name="Lo C.-C."/>
            <person name="Minogue T.D."/>
            <person name="Munk C."/>
            <person name="Palacios G.F."/>
            <person name="Redden C.L."/>
            <person name="Rosenzweig C.N."/>
            <person name="Scholz M.B."/>
            <person name="Teshima H."/>
            <person name="Xu Y."/>
        </authorList>
    </citation>
    <scope>NUCLEOTIDE SEQUENCE [LARGE SCALE GENOMIC DNA]</scope>
    <source>
        <strain evidence="7 9">BHP</strain>
    </source>
</reference>
<protein>
    <submittedName>
        <fullName evidence="7">Polysaccharide biosynthesis family protein</fullName>
    </submittedName>
    <submittedName>
        <fullName evidence="8">Sugar translocase</fullName>
    </submittedName>
</protein>
<dbReference type="InterPro" id="IPR002797">
    <property type="entry name" value="Polysacc_synth"/>
</dbReference>
<keyword evidence="3 6" id="KW-0812">Transmembrane</keyword>
<evidence type="ECO:0000256" key="4">
    <source>
        <dbReference type="ARBA" id="ARBA00022989"/>
    </source>
</evidence>
<keyword evidence="2" id="KW-1003">Cell membrane</keyword>
<feature type="transmembrane region" description="Helical" evidence="6">
    <location>
        <begin position="87"/>
        <end position="105"/>
    </location>
</feature>
<feature type="transmembrane region" description="Helical" evidence="6">
    <location>
        <begin position="211"/>
        <end position="232"/>
    </location>
</feature>
<evidence type="ECO:0000313" key="9">
    <source>
        <dbReference type="Proteomes" id="UP000029389"/>
    </source>
</evidence>
<dbReference type="Proteomes" id="UP000029389">
    <property type="component" value="Unassembled WGS sequence"/>
</dbReference>
<dbReference type="Pfam" id="PF01943">
    <property type="entry name" value="Polysacc_synt"/>
    <property type="match status" value="1"/>
</dbReference>
<evidence type="ECO:0000313" key="10">
    <source>
        <dbReference type="Proteomes" id="UP000264294"/>
    </source>
</evidence>
<feature type="transmembrane region" description="Helical" evidence="6">
    <location>
        <begin position="12"/>
        <end position="34"/>
    </location>
</feature>
<feature type="transmembrane region" description="Helical" evidence="6">
    <location>
        <begin position="111"/>
        <end position="131"/>
    </location>
</feature>
<evidence type="ECO:0000313" key="8">
    <source>
        <dbReference type="EMBL" id="RFT68446.1"/>
    </source>
</evidence>
<dbReference type="EMBL" id="JMQC01000008">
    <property type="protein sequence ID" value="KFM99735.1"/>
    <property type="molecule type" value="Genomic_DNA"/>
</dbReference>
<feature type="transmembrane region" description="Helical" evidence="6">
    <location>
        <begin position="143"/>
        <end position="167"/>
    </location>
</feature>
<feature type="transmembrane region" description="Helical" evidence="6">
    <location>
        <begin position="291"/>
        <end position="314"/>
    </location>
</feature>
<feature type="transmembrane region" description="Helical" evidence="6">
    <location>
        <begin position="40"/>
        <end position="60"/>
    </location>
</feature>
<name>A0A090Z5S7_9BACI</name>
<dbReference type="PANTHER" id="PTHR30250">
    <property type="entry name" value="PST FAMILY PREDICTED COLANIC ACID TRANSPORTER"/>
    <property type="match status" value="1"/>
</dbReference>
<dbReference type="GO" id="GO:0005886">
    <property type="term" value="C:plasma membrane"/>
    <property type="evidence" value="ECO:0007669"/>
    <property type="project" value="UniProtKB-SubCell"/>
</dbReference>
<feature type="transmembrane region" description="Helical" evidence="6">
    <location>
        <begin position="252"/>
        <end position="270"/>
    </location>
</feature>
<keyword evidence="5 6" id="KW-0472">Membrane</keyword>
<dbReference type="PATRIC" id="fig|1405.8.peg.4168"/>
<evidence type="ECO:0000256" key="3">
    <source>
        <dbReference type="ARBA" id="ARBA00022692"/>
    </source>
</evidence>
<evidence type="ECO:0000313" key="7">
    <source>
        <dbReference type="EMBL" id="KFM99735.1"/>
    </source>
</evidence>
<sequence length="478" mass="53554">MGRSILNNIVHLFYSTILANILQAISLIALANFFNAQNYGMFSIAIALTFVMLFFTDLGLSNTFLREGAKDGVELGTILSSYIKIRMLLLVVISVIGYIAIHYVYEDSNLIYMMLNVMFLMLIGLAWQNIGVSYFQLTERMKYIALIKVVSAALVIIITCFCIFGELPVYMTARLYSFGYMLGGLFSIHVMRKKMDINMKVVIHKGLLWNLGPFIVSGFLIMSTPQLAPILLNYTLPLSMVGVFAVAYRMPAALYQVPGVIAGAFFPVLFKHYNQNHIEEHTKLNMLQIKSMAVVGICMTIGLYNLAPYFISIFFHEEWSNAVEPLQILSFLIVLQSLNIAIADGLTTSGFQNKRTAVQCVALVIGGIMLYSLSSIGGVIGAAYAMVLFEIVALIGYMAVSVVRKKIIFQIVMPYTIYFGVTFIGVQYALHTYNLIALVLNTIIVVVGIFLYDYELKKLILSFIRKTRKKDYITKQGI</sequence>
<feature type="transmembrane region" description="Helical" evidence="6">
    <location>
        <begin position="435"/>
        <end position="454"/>
    </location>
</feature>
<organism evidence="7 9">
    <name type="scientific">Bacillus clarus</name>
    <dbReference type="NCBI Taxonomy" id="2338372"/>
    <lineage>
        <taxon>Bacteria</taxon>
        <taxon>Bacillati</taxon>
        <taxon>Bacillota</taxon>
        <taxon>Bacilli</taxon>
        <taxon>Bacillales</taxon>
        <taxon>Bacillaceae</taxon>
        <taxon>Bacillus</taxon>
        <taxon>Bacillus cereus group</taxon>
    </lineage>
</organism>
<gene>
    <name evidence="8" type="ORF">D0U04_03060</name>
    <name evidence="7" type="ORF">DJ93_4059</name>
</gene>
<feature type="transmembrane region" description="Helical" evidence="6">
    <location>
        <begin position="356"/>
        <end position="373"/>
    </location>
</feature>
<keyword evidence="4 6" id="KW-1133">Transmembrane helix</keyword>
<dbReference type="EMBL" id="QVOD01000002">
    <property type="protein sequence ID" value="RFT68446.1"/>
    <property type="molecule type" value="Genomic_DNA"/>
</dbReference>